<evidence type="ECO:0000256" key="7">
    <source>
        <dbReference type="RuleBase" id="RU364112"/>
    </source>
</evidence>
<dbReference type="EMBL" id="JAMSKV010000001">
    <property type="protein sequence ID" value="MCQ8276923.1"/>
    <property type="molecule type" value="Genomic_DNA"/>
</dbReference>
<comment type="function">
    <text evidence="7">Possible subunit of a heme lyase.</text>
</comment>
<dbReference type="Gene3D" id="1.10.8.640">
    <property type="entry name" value="Cytochrome C biogenesis protein"/>
    <property type="match status" value="1"/>
</dbReference>
<dbReference type="InterPro" id="IPR038297">
    <property type="entry name" value="CcmH/CycL/NrfF/Ccl2_sf"/>
</dbReference>
<keyword evidence="7" id="KW-0812">Transmembrane</keyword>
<evidence type="ECO:0000259" key="8">
    <source>
        <dbReference type="Pfam" id="PF03918"/>
    </source>
</evidence>
<dbReference type="Pfam" id="PF03918">
    <property type="entry name" value="CcmH"/>
    <property type="match status" value="1"/>
</dbReference>
<feature type="chain" id="PRO_5044958619" description="Cytochrome c-type biogenesis protein" evidence="7">
    <location>
        <begin position="21"/>
        <end position="158"/>
    </location>
</feature>
<organism evidence="9 10">
    <name type="scientific">Endosaccharibacter trunci</name>
    <dbReference type="NCBI Taxonomy" id="2812733"/>
    <lineage>
        <taxon>Bacteria</taxon>
        <taxon>Pseudomonadati</taxon>
        <taxon>Pseudomonadota</taxon>
        <taxon>Alphaproteobacteria</taxon>
        <taxon>Acetobacterales</taxon>
        <taxon>Acetobacteraceae</taxon>
        <taxon>Endosaccharibacter</taxon>
    </lineage>
</organism>
<accession>A0ABT1W2C8</accession>
<name>A0ABT1W2C8_9PROT</name>
<feature type="signal peptide" evidence="7">
    <location>
        <begin position="1"/>
        <end position="20"/>
    </location>
</feature>
<evidence type="ECO:0000256" key="2">
    <source>
        <dbReference type="ARBA" id="ARBA00022617"/>
    </source>
</evidence>
<dbReference type="CDD" id="cd16378">
    <property type="entry name" value="CcmH_N"/>
    <property type="match status" value="1"/>
</dbReference>
<comment type="similarity">
    <text evidence="1 7">Belongs to the CcmH/CycL/Ccl2/NrfF family.</text>
</comment>
<protein>
    <recommendedName>
        <fullName evidence="7">Cytochrome c-type biogenesis protein</fullName>
    </recommendedName>
</protein>
<evidence type="ECO:0000256" key="5">
    <source>
        <dbReference type="ARBA" id="ARBA00022748"/>
    </source>
</evidence>
<evidence type="ECO:0000256" key="6">
    <source>
        <dbReference type="ARBA" id="ARBA00023004"/>
    </source>
</evidence>
<evidence type="ECO:0000256" key="1">
    <source>
        <dbReference type="ARBA" id="ARBA00010342"/>
    </source>
</evidence>
<gene>
    <name evidence="9" type="ORF">NFI95_00470</name>
</gene>
<keyword evidence="7" id="KW-1133">Transmembrane helix</keyword>
<dbReference type="PANTHER" id="PTHR47870">
    <property type="entry name" value="CYTOCHROME C-TYPE BIOGENESIS PROTEIN CCMH"/>
    <property type="match status" value="1"/>
</dbReference>
<dbReference type="InterPro" id="IPR051263">
    <property type="entry name" value="C-type_cytochrome_biogenesis"/>
</dbReference>
<proteinExistence type="inferred from homology"/>
<dbReference type="InterPro" id="IPR005616">
    <property type="entry name" value="CcmH/CycL/Ccl2/NrfF_N"/>
</dbReference>
<keyword evidence="10" id="KW-1185">Reference proteome</keyword>
<sequence>MKRLLPIVFVALLLPGPVLAVSDPSEMLPNPAQEKRAEALGSRLRCLVCQNESIEDSDASLARELRHILREHVAAGESDAEITRWMVARYGGFIRLEPAFNATTAMLWCMPVLALLFGLGIAVWSYRRASRRAAPAPALDAAEQARLDALLRGGSVER</sequence>
<keyword evidence="2 7" id="KW-0349">Heme</keyword>
<reference evidence="9 10" key="1">
    <citation type="submission" date="2022-06" db="EMBL/GenBank/DDBJ databases">
        <title>Endosaccharibacter gen. nov., sp. nov., endophytic bacteria isolated from sugarcane.</title>
        <authorList>
            <person name="Pitiwittayakul N."/>
            <person name="Yukphan P."/>
            <person name="Charoenyingcharoen P."/>
            <person name="Tanasupawat S."/>
        </authorList>
    </citation>
    <scope>NUCLEOTIDE SEQUENCE [LARGE SCALE GENOMIC DNA]</scope>
    <source>
        <strain evidence="9 10">KSS8</strain>
    </source>
</reference>
<evidence type="ECO:0000256" key="3">
    <source>
        <dbReference type="ARBA" id="ARBA00022723"/>
    </source>
</evidence>
<keyword evidence="7" id="KW-0472">Membrane</keyword>
<feature type="domain" description="CcmH/CycL/Ccl2/NrfF N-terminal" evidence="8">
    <location>
        <begin position="9"/>
        <end position="151"/>
    </location>
</feature>
<dbReference type="PANTHER" id="PTHR47870:SF1">
    <property type="entry name" value="CYTOCHROME C-TYPE BIOGENESIS PROTEIN CCMH"/>
    <property type="match status" value="1"/>
</dbReference>
<feature type="transmembrane region" description="Helical" evidence="7">
    <location>
        <begin position="105"/>
        <end position="126"/>
    </location>
</feature>
<evidence type="ECO:0000313" key="9">
    <source>
        <dbReference type="EMBL" id="MCQ8276923.1"/>
    </source>
</evidence>
<dbReference type="RefSeq" id="WP_422862369.1">
    <property type="nucleotide sequence ID" value="NZ_JAMSKV010000001.1"/>
</dbReference>
<keyword evidence="3 7" id="KW-0479">Metal-binding</keyword>
<dbReference type="Proteomes" id="UP001524587">
    <property type="component" value="Unassembled WGS sequence"/>
</dbReference>
<keyword evidence="5" id="KW-0201">Cytochrome c-type biogenesis</keyword>
<keyword evidence="6 7" id="KW-0408">Iron</keyword>
<evidence type="ECO:0000256" key="4">
    <source>
        <dbReference type="ARBA" id="ARBA00022729"/>
    </source>
</evidence>
<comment type="caution">
    <text evidence="9">The sequence shown here is derived from an EMBL/GenBank/DDBJ whole genome shotgun (WGS) entry which is preliminary data.</text>
</comment>
<keyword evidence="4 7" id="KW-0732">Signal</keyword>
<evidence type="ECO:0000313" key="10">
    <source>
        <dbReference type="Proteomes" id="UP001524587"/>
    </source>
</evidence>